<dbReference type="PROSITE" id="PS51273">
    <property type="entry name" value="GATASE_TYPE_1"/>
    <property type="match status" value="1"/>
</dbReference>
<dbReference type="SUPFAM" id="SSF52402">
    <property type="entry name" value="Adenine nucleotide alpha hydrolases-like"/>
    <property type="match status" value="1"/>
</dbReference>
<dbReference type="Gene3D" id="3.40.50.620">
    <property type="entry name" value="HUPs"/>
    <property type="match status" value="1"/>
</dbReference>
<dbReference type="InterPro" id="IPR022310">
    <property type="entry name" value="NAD/GMP_synthase"/>
</dbReference>
<dbReference type="Pfam" id="PF02540">
    <property type="entry name" value="NAD_synthase"/>
    <property type="match status" value="1"/>
</dbReference>
<dbReference type="SUPFAM" id="SSF52317">
    <property type="entry name" value="Class I glutamine amidotransferase-like"/>
    <property type="match status" value="1"/>
</dbReference>
<dbReference type="Proteomes" id="UP000229708">
    <property type="component" value="Unassembled WGS sequence"/>
</dbReference>
<evidence type="ECO:0000259" key="12">
    <source>
        <dbReference type="PROSITE" id="PS51553"/>
    </source>
</evidence>
<keyword evidence="7 11" id="KW-0658">Purine biosynthesis</keyword>
<dbReference type="AlphaFoldDB" id="A0A2M7LRE6"/>
<dbReference type="PANTHER" id="PTHR11922:SF2">
    <property type="entry name" value="GMP SYNTHASE [GLUTAMINE-HYDROLYZING]"/>
    <property type="match status" value="1"/>
</dbReference>
<keyword evidence="8 11" id="KW-0067">ATP-binding</keyword>
<comment type="caution">
    <text evidence="13">The sequence shown here is derived from an EMBL/GenBank/DDBJ whole genome shotgun (WGS) entry which is preliminary data.</text>
</comment>
<evidence type="ECO:0000256" key="9">
    <source>
        <dbReference type="ARBA" id="ARBA00022962"/>
    </source>
</evidence>
<dbReference type="Gene3D" id="3.40.50.880">
    <property type="match status" value="1"/>
</dbReference>
<evidence type="ECO:0000256" key="1">
    <source>
        <dbReference type="ARBA" id="ARBA00002332"/>
    </source>
</evidence>
<feature type="non-terminal residue" evidence="13">
    <location>
        <position position="460"/>
    </location>
</feature>
<feature type="binding site" evidence="11">
    <location>
        <begin position="219"/>
        <end position="225"/>
    </location>
    <ligand>
        <name>ATP</name>
        <dbReference type="ChEBI" id="CHEBI:30616"/>
    </ligand>
</feature>
<dbReference type="GO" id="GO:0003921">
    <property type="term" value="F:GMP synthase activity"/>
    <property type="evidence" value="ECO:0007669"/>
    <property type="project" value="InterPro"/>
</dbReference>
<keyword evidence="4" id="KW-0436">Ligase</keyword>
<evidence type="ECO:0000256" key="2">
    <source>
        <dbReference type="ARBA" id="ARBA00005153"/>
    </source>
</evidence>
<sequence length="460" mass="51355">MNSIILVDFGSQTCHLIGRRLKDLGIEVIIVDPEDVLSAIKKYQPKGIILSGGPSSVYEKNAPTINKKIFSLNIPILGICYGWQLTAYLLGGKVESGKKEYGPANLKISDFDSLFYGFPKKTSVWESHGDTVTKIPNNFITIASTESVSFAAVKHNTRNIFGIQFHPESSHTEKGGLLFNNFITRICKIPLVPKKINVEEIIQQIKEKVGERIVIGAFSGGTDSAVAGALVTKAIGKKFIPIYIESGLMRQGTIKRIKRVFPKLLGMKVKIIMAKKNFLETLKRVVDPEQKRKAIGKLYIQLFEKELINTPQAHFLMQGTTYADFIHSKGTKHAAYIKSHHNVGGLPKDIKLELLEPLKYFYTDQVREIGLQIGLPKDVVFQQPFPGPGHAVRILGEVTAQRLEKQVLADAVLVDEMKKSKWYEKVFQCWTILTNSKSTAVKGDTRFFGDVVAIRIVNSK</sequence>
<gene>
    <name evidence="13" type="ORF">COZ39_04400</name>
</gene>
<dbReference type="InterPro" id="IPR004739">
    <property type="entry name" value="GMP_synth_GATase"/>
</dbReference>
<dbReference type="Pfam" id="PF00958">
    <property type="entry name" value="GMP_synt_C"/>
    <property type="match status" value="1"/>
</dbReference>
<keyword evidence="9" id="KW-0315">Glutamine amidotransferase</keyword>
<comment type="pathway">
    <text evidence="2">Purine metabolism; GMP biosynthesis; GMP from XMP (L-Gln route): step 1/1.</text>
</comment>
<dbReference type="CDD" id="cd01997">
    <property type="entry name" value="GMP_synthase_C"/>
    <property type="match status" value="1"/>
</dbReference>
<dbReference type="UniPathway" id="UPA00189">
    <property type="reaction ID" value="UER00296"/>
</dbReference>
<comment type="function">
    <text evidence="1">Catalyzes the synthesis of GMP from XMP.</text>
</comment>
<dbReference type="EMBL" id="PFJI01000190">
    <property type="protein sequence ID" value="PIX70647.1"/>
    <property type="molecule type" value="Genomic_DNA"/>
</dbReference>
<dbReference type="InterPro" id="IPR029062">
    <property type="entry name" value="Class_I_gatase-like"/>
</dbReference>
<evidence type="ECO:0000256" key="5">
    <source>
        <dbReference type="ARBA" id="ARBA00022741"/>
    </source>
</evidence>
<dbReference type="GO" id="GO:0005829">
    <property type="term" value="C:cytosol"/>
    <property type="evidence" value="ECO:0007669"/>
    <property type="project" value="TreeGrafter"/>
</dbReference>
<feature type="domain" description="GMPS ATP-PPase" evidence="12">
    <location>
        <begin position="192"/>
        <end position="382"/>
    </location>
</feature>
<dbReference type="Gene3D" id="3.30.300.10">
    <property type="match status" value="1"/>
</dbReference>
<dbReference type="Pfam" id="PF00117">
    <property type="entry name" value="GATase"/>
    <property type="match status" value="1"/>
</dbReference>
<evidence type="ECO:0000256" key="8">
    <source>
        <dbReference type="ARBA" id="ARBA00022840"/>
    </source>
</evidence>
<dbReference type="InterPro" id="IPR017926">
    <property type="entry name" value="GATASE"/>
</dbReference>
<dbReference type="CDD" id="cd01742">
    <property type="entry name" value="GATase1_GMP_Synthase"/>
    <property type="match status" value="1"/>
</dbReference>
<evidence type="ECO:0000256" key="7">
    <source>
        <dbReference type="ARBA" id="ARBA00022755"/>
    </source>
</evidence>
<evidence type="ECO:0000313" key="14">
    <source>
        <dbReference type="Proteomes" id="UP000229708"/>
    </source>
</evidence>
<name>A0A2M7LRE6_9BACT</name>
<dbReference type="FunFam" id="3.40.50.880:FF:000047">
    <property type="entry name" value="GMP synthase [glutamine-hydrolyzing] subunit A"/>
    <property type="match status" value="1"/>
</dbReference>
<evidence type="ECO:0000256" key="6">
    <source>
        <dbReference type="ARBA" id="ARBA00022749"/>
    </source>
</evidence>
<dbReference type="GO" id="GO:0005524">
    <property type="term" value="F:ATP binding"/>
    <property type="evidence" value="ECO:0007669"/>
    <property type="project" value="UniProtKB-UniRule"/>
</dbReference>
<keyword evidence="5 11" id="KW-0547">Nucleotide-binding</keyword>
<dbReference type="PRINTS" id="PR00097">
    <property type="entry name" value="ANTSNTHASEII"/>
</dbReference>
<evidence type="ECO:0000256" key="3">
    <source>
        <dbReference type="ARBA" id="ARBA00012746"/>
    </source>
</evidence>
<organism evidence="13 14">
    <name type="scientific">Candidatus Roizmanbacteria bacterium CG_4_10_14_3_um_filter_33_21</name>
    <dbReference type="NCBI Taxonomy" id="1974830"/>
    <lineage>
        <taxon>Bacteria</taxon>
        <taxon>Candidatus Roizmaniibacteriota</taxon>
    </lineage>
</organism>
<dbReference type="InterPro" id="IPR014729">
    <property type="entry name" value="Rossmann-like_a/b/a_fold"/>
</dbReference>
<keyword evidence="6 11" id="KW-0332">GMP biosynthesis</keyword>
<protein>
    <recommendedName>
        <fullName evidence="3">GMP synthase (glutamine-hydrolyzing)</fullName>
        <ecNumber evidence="3">6.3.5.2</ecNumber>
    </recommendedName>
    <alternativeName>
        <fullName evidence="10">GMP synthetase</fullName>
    </alternativeName>
</protein>
<evidence type="ECO:0000313" key="13">
    <source>
        <dbReference type="EMBL" id="PIX70647.1"/>
    </source>
</evidence>
<evidence type="ECO:0000256" key="4">
    <source>
        <dbReference type="ARBA" id="ARBA00022598"/>
    </source>
</evidence>
<dbReference type="InterPro" id="IPR025777">
    <property type="entry name" value="GMPS_ATP_PPase_dom"/>
</dbReference>
<dbReference type="PROSITE" id="PS51553">
    <property type="entry name" value="GMPS_ATP_PPASE"/>
    <property type="match status" value="1"/>
</dbReference>
<dbReference type="InterPro" id="IPR001674">
    <property type="entry name" value="GMP_synth_C"/>
</dbReference>
<evidence type="ECO:0000256" key="10">
    <source>
        <dbReference type="ARBA" id="ARBA00030464"/>
    </source>
</evidence>
<accession>A0A2M7LRE6</accession>
<proteinExistence type="predicted"/>
<evidence type="ECO:0000256" key="11">
    <source>
        <dbReference type="PROSITE-ProRule" id="PRU00886"/>
    </source>
</evidence>
<dbReference type="NCBIfam" id="TIGR00888">
    <property type="entry name" value="guaA_Nterm"/>
    <property type="match status" value="1"/>
</dbReference>
<reference evidence="14" key="1">
    <citation type="submission" date="2017-09" db="EMBL/GenBank/DDBJ databases">
        <title>Depth-based differentiation of microbial function through sediment-hosted aquifers and enrichment of novel symbionts in the deep terrestrial subsurface.</title>
        <authorList>
            <person name="Probst A.J."/>
            <person name="Ladd B."/>
            <person name="Jarett J.K."/>
            <person name="Geller-Mcgrath D.E."/>
            <person name="Sieber C.M.K."/>
            <person name="Emerson J.B."/>
            <person name="Anantharaman K."/>
            <person name="Thomas B.C."/>
            <person name="Malmstrom R."/>
            <person name="Stieglmeier M."/>
            <person name="Klingl A."/>
            <person name="Woyke T."/>
            <person name="Ryan C.M."/>
            <person name="Banfield J.F."/>
        </authorList>
    </citation>
    <scope>NUCLEOTIDE SEQUENCE [LARGE SCALE GENOMIC DNA]</scope>
</reference>
<dbReference type="PANTHER" id="PTHR11922">
    <property type="entry name" value="GMP SYNTHASE-RELATED"/>
    <property type="match status" value="1"/>
</dbReference>
<dbReference type="EC" id="6.3.5.2" evidence="3"/>
<dbReference type="NCBIfam" id="NF000848">
    <property type="entry name" value="PRK00074.1"/>
    <property type="match status" value="1"/>
</dbReference>
<dbReference type="PRINTS" id="PR00096">
    <property type="entry name" value="GATASE"/>
</dbReference>
<dbReference type="PRINTS" id="PR00099">
    <property type="entry name" value="CPSGATASE"/>
</dbReference>